<dbReference type="SUPFAM" id="SSF57756">
    <property type="entry name" value="Retrovirus zinc finger-like domains"/>
    <property type="match status" value="1"/>
</dbReference>
<dbReference type="Gene3D" id="4.10.60.10">
    <property type="entry name" value="Zinc finger, CCHC-type"/>
    <property type="match status" value="1"/>
</dbReference>
<feature type="domain" description="CCHC-type" evidence="3">
    <location>
        <begin position="159"/>
        <end position="174"/>
    </location>
</feature>
<gene>
    <name evidence="4" type="ORF">Tci_361291</name>
</gene>
<name>A0A699HDT1_TANCI</name>
<dbReference type="AlphaFoldDB" id="A0A699HDT1"/>
<dbReference type="EMBL" id="BKCJ010137197">
    <property type="protein sequence ID" value="GEX89316.1"/>
    <property type="molecule type" value="Genomic_DNA"/>
</dbReference>
<keyword evidence="1" id="KW-0863">Zinc-finger</keyword>
<dbReference type="SMART" id="SM00343">
    <property type="entry name" value="ZnF_C2HC"/>
    <property type="match status" value="1"/>
</dbReference>
<reference evidence="4" key="1">
    <citation type="journal article" date="2019" name="Sci. Rep.">
        <title>Draft genome of Tanacetum cinerariifolium, the natural source of mosquito coil.</title>
        <authorList>
            <person name="Yamashiro T."/>
            <person name="Shiraishi A."/>
            <person name="Satake H."/>
            <person name="Nakayama K."/>
        </authorList>
    </citation>
    <scope>NUCLEOTIDE SEQUENCE</scope>
</reference>
<accession>A0A699HDT1</accession>
<dbReference type="PROSITE" id="PS50158">
    <property type="entry name" value="ZF_CCHC"/>
    <property type="match status" value="1"/>
</dbReference>
<dbReference type="InterPro" id="IPR001878">
    <property type="entry name" value="Znf_CCHC"/>
</dbReference>
<dbReference type="InterPro" id="IPR036875">
    <property type="entry name" value="Znf_CCHC_sf"/>
</dbReference>
<dbReference type="GO" id="GO:0008270">
    <property type="term" value="F:zinc ion binding"/>
    <property type="evidence" value="ECO:0007669"/>
    <property type="project" value="UniProtKB-KW"/>
</dbReference>
<evidence type="ECO:0000313" key="4">
    <source>
        <dbReference type="EMBL" id="GEX89316.1"/>
    </source>
</evidence>
<dbReference type="CDD" id="cd09272">
    <property type="entry name" value="RNase_HI_RT_Ty1"/>
    <property type="match status" value="1"/>
</dbReference>
<keyword evidence="1" id="KW-0862">Zinc</keyword>
<keyword evidence="1" id="KW-0479">Metal-binding</keyword>
<evidence type="ECO:0000256" key="2">
    <source>
        <dbReference type="SAM" id="MobiDB-lite"/>
    </source>
</evidence>
<dbReference type="PANTHER" id="PTHR11439">
    <property type="entry name" value="GAG-POL-RELATED RETROTRANSPOSON"/>
    <property type="match status" value="1"/>
</dbReference>
<protein>
    <recommendedName>
        <fullName evidence="3">CCHC-type domain-containing protein</fullName>
    </recommendedName>
</protein>
<comment type="caution">
    <text evidence="4">The sequence shown here is derived from an EMBL/GenBank/DDBJ whole genome shotgun (WGS) entry which is preliminary data.</text>
</comment>
<sequence>MHQEEHLGFDDEYDFLTNTIPYKKLSLVSDVKNVLTEASAATSDQIAMIAILNNLTSQDFTAAPSITAASFKATVYTLPNVDSLSDVVIYSFLASQSKSPQLDNEDLKQIDPDDLEEIDLKWQMTMLTMRARRFLKRTRTNLGANGTDTIGFDMSKVECYNCHRRGHFARECRSSRDNRNKDTPRRTVLVEVSTSNALVSQCADNEVAHRSKACSKAYATLQTHYDNLTVEFKKSQFDVLSYKTGLESVEARLFVYQKNETMFEKDIKLLKFDVMLRDNALTSSKNLSKLIESQVSDKSGLGFDSQVFNSQVFDYEELNDHEFDNTVPKNPENDRYKTGEGYHVVPPLYTGTFLPPKPDLVFHDAHNASESVTNVFNVESSKNKPSKDMSQTLRPDAPIIEDWISESEDETEIERPINQRTSTKTSNFNKKVTTVKVNKVNVVQGELTFFLGLQVKQKDDRIFISQDKYVAKILRKFGFTDVKSASTPIKTDKPLLKDLDGKDVDVHIYRFQVTPKVSHLHAVKRIFSDYAGASLDRKSTTGGCQFLGCRSISWQCKKHTVVATSSTEAEYVAAACYYGYQFTMSNRHQELISPEQTVSGKDFSNPFMLTICQKLYGIQLTMLYSKELASPKQMALGKDILNMFKAGSLPKTVWHFITAVSYELMLFGLMKVAAVNLMLLADVSEGFDQIMDFLNAHTIQYALVVNPTIYVSCIKKFWAMTIVKKCLSAKRTAWNEFSSSMASAVIYLATGGKIESIDADEDITLVDMEKDKEGVSAAEPTIFDDEEVTMKMAQTLIKLKAEKAKLLDEQIAQKLHDKEVNKDAARDKQEKDDMKRAQVQERHLDNIRKYQNLKKKPVSIAQAKKNMIIYLKNMAGYKMEHFRGMTFDKVRPIFKREYKKVQTLFNPDKDVEEPKKKRVDDETLLQESFKKLRAAEVLSFESSQEIPSNDLKEMTEKDVQNMLEFVLVSEFKVEALQVKYPIIDWEIHTEGSKTYWKIIRVGGITKAYQSFEDMLKGFAQEDLVALWNLVKEKFSSVVPSVDKEKDLWVSSTRGHDIFMLIEKDDPLSNVVMILMLSGKLQVKEDNEMARDLVMKIFIEANKPKSRSLDTSSK</sequence>
<dbReference type="GO" id="GO:0003676">
    <property type="term" value="F:nucleic acid binding"/>
    <property type="evidence" value="ECO:0007669"/>
    <property type="project" value="InterPro"/>
</dbReference>
<evidence type="ECO:0000256" key="1">
    <source>
        <dbReference type="PROSITE-ProRule" id="PRU00047"/>
    </source>
</evidence>
<feature type="region of interest" description="Disordered" evidence="2">
    <location>
        <begin position="818"/>
        <end position="837"/>
    </location>
</feature>
<evidence type="ECO:0000259" key="3">
    <source>
        <dbReference type="PROSITE" id="PS50158"/>
    </source>
</evidence>
<organism evidence="4">
    <name type="scientific">Tanacetum cinerariifolium</name>
    <name type="common">Dalmatian daisy</name>
    <name type="synonym">Chrysanthemum cinerariifolium</name>
    <dbReference type="NCBI Taxonomy" id="118510"/>
    <lineage>
        <taxon>Eukaryota</taxon>
        <taxon>Viridiplantae</taxon>
        <taxon>Streptophyta</taxon>
        <taxon>Embryophyta</taxon>
        <taxon>Tracheophyta</taxon>
        <taxon>Spermatophyta</taxon>
        <taxon>Magnoliopsida</taxon>
        <taxon>eudicotyledons</taxon>
        <taxon>Gunneridae</taxon>
        <taxon>Pentapetalae</taxon>
        <taxon>asterids</taxon>
        <taxon>campanulids</taxon>
        <taxon>Asterales</taxon>
        <taxon>Asteraceae</taxon>
        <taxon>Asteroideae</taxon>
        <taxon>Anthemideae</taxon>
        <taxon>Anthemidinae</taxon>
        <taxon>Tanacetum</taxon>
    </lineage>
</organism>
<proteinExistence type="predicted"/>
<dbReference type="PANTHER" id="PTHR11439:SF495">
    <property type="entry name" value="REVERSE TRANSCRIPTASE, RNA-DEPENDENT DNA POLYMERASE-RELATED"/>
    <property type="match status" value="1"/>
</dbReference>